<protein>
    <submittedName>
        <fullName evidence="1">Uncharacterized protein</fullName>
    </submittedName>
</protein>
<proteinExistence type="predicted"/>
<evidence type="ECO:0000313" key="2">
    <source>
        <dbReference type="Proteomes" id="UP000050525"/>
    </source>
</evidence>
<dbReference type="EMBL" id="AKHW03006526">
    <property type="protein sequence ID" value="KYO19876.1"/>
    <property type="molecule type" value="Genomic_DNA"/>
</dbReference>
<keyword evidence="2" id="KW-1185">Reference proteome</keyword>
<organism evidence="1 2">
    <name type="scientific">Alligator mississippiensis</name>
    <name type="common">American alligator</name>
    <dbReference type="NCBI Taxonomy" id="8496"/>
    <lineage>
        <taxon>Eukaryota</taxon>
        <taxon>Metazoa</taxon>
        <taxon>Chordata</taxon>
        <taxon>Craniata</taxon>
        <taxon>Vertebrata</taxon>
        <taxon>Euteleostomi</taxon>
        <taxon>Archelosauria</taxon>
        <taxon>Archosauria</taxon>
        <taxon>Crocodylia</taxon>
        <taxon>Alligatoridae</taxon>
        <taxon>Alligatorinae</taxon>
        <taxon>Alligator</taxon>
    </lineage>
</organism>
<accession>A0A151M5T0</accession>
<dbReference type="Proteomes" id="UP000050525">
    <property type="component" value="Unassembled WGS sequence"/>
</dbReference>
<sequence length="77" mass="8663">MHPNLLPLIQISHVKGVSEPQEERHRGCCLVLRMQSRISDKRSPSVNLVNSSAPNLPDPGNLRVSCGSQWHCSYWSQ</sequence>
<gene>
    <name evidence="1" type="ORF">Y1Q_0006838</name>
</gene>
<reference evidence="1 2" key="1">
    <citation type="journal article" date="2012" name="Genome Biol.">
        <title>Sequencing three crocodilian genomes to illuminate the evolution of archosaurs and amniotes.</title>
        <authorList>
            <person name="St John J.A."/>
            <person name="Braun E.L."/>
            <person name="Isberg S.R."/>
            <person name="Miles L.G."/>
            <person name="Chong A.Y."/>
            <person name="Gongora J."/>
            <person name="Dalzell P."/>
            <person name="Moran C."/>
            <person name="Bed'hom B."/>
            <person name="Abzhanov A."/>
            <person name="Burgess S.C."/>
            <person name="Cooksey A.M."/>
            <person name="Castoe T.A."/>
            <person name="Crawford N.G."/>
            <person name="Densmore L.D."/>
            <person name="Drew J.C."/>
            <person name="Edwards S.V."/>
            <person name="Faircloth B.C."/>
            <person name="Fujita M.K."/>
            <person name="Greenwold M.J."/>
            <person name="Hoffmann F.G."/>
            <person name="Howard J.M."/>
            <person name="Iguchi T."/>
            <person name="Janes D.E."/>
            <person name="Khan S.Y."/>
            <person name="Kohno S."/>
            <person name="de Koning A.J."/>
            <person name="Lance S.L."/>
            <person name="McCarthy F.M."/>
            <person name="McCormack J.E."/>
            <person name="Merchant M.E."/>
            <person name="Peterson D.G."/>
            <person name="Pollock D.D."/>
            <person name="Pourmand N."/>
            <person name="Raney B.J."/>
            <person name="Roessler K.A."/>
            <person name="Sanford J.R."/>
            <person name="Sawyer R.H."/>
            <person name="Schmidt C.J."/>
            <person name="Triplett E.W."/>
            <person name="Tuberville T.D."/>
            <person name="Venegas-Anaya M."/>
            <person name="Howard J.T."/>
            <person name="Jarvis E.D."/>
            <person name="Guillette L.J.Jr."/>
            <person name="Glenn T.C."/>
            <person name="Green R.E."/>
            <person name="Ray D.A."/>
        </authorList>
    </citation>
    <scope>NUCLEOTIDE SEQUENCE [LARGE SCALE GENOMIC DNA]</scope>
    <source>
        <strain evidence="1">KSC_2009_1</strain>
    </source>
</reference>
<comment type="caution">
    <text evidence="1">The sequence shown here is derived from an EMBL/GenBank/DDBJ whole genome shotgun (WGS) entry which is preliminary data.</text>
</comment>
<evidence type="ECO:0000313" key="1">
    <source>
        <dbReference type="EMBL" id="KYO19876.1"/>
    </source>
</evidence>
<name>A0A151M5T0_ALLMI</name>
<dbReference type="AlphaFoldDB" id="A0A151M5T0"/>